<sequence>MTIDDLLKEQAERHFAMQRLTNDSVLHAYWNFVEEHMKNGFLPFVIRGAVAWQSESGARFDSPDGRLWLESRYDDLDIKKAASGTHEIWGGRRIKLEISNIEDSKTKLEEAIDDITFISNSISLITGASLNWLPARRLEVLVQEGIHAGPETIKNQDQRRKVQMNIALSRHPEEQTSVVINDTNILSEAFALSIHLERIPNKEAQNTIKTAMSWHAQAGIIPSGLNRFLNYWSSAELVCHSFYKLLPSETVGILSKSAREAKLAELMAAPIAASQRASAVIDWAELVRPTARTKIASIFRLLFPEDGGEVMRKALFDKEQDTGSSMFSIRNDIAHGNYSEYDRDFVSLVDKKLPIIRELSGRVIVAGINMSKTLFQQP</sequence>
<dbReference type="RefSeq" id="WP_171432980.1">
    <property type="nucleotide sequence ID" value="NZ_JABFJV010000010.1"/>
</dbReference>
<name>A0A7Y4NPD7_9BACT</name>
<accession>A0A7Y4NPD7</accession>
<evidence type="ECO:0000313" key="1">
    <source>
        <dbReference type="EMBL" id="NOK32244.1"/>
    </source>
</evidence>
<comment type="caution">
    <text evidence="1">The sequence shown here is derived from an EMBL/GenBank/DDBJ whole genome shotgun (WGS) entry which is preliminary data.</text>
</comment>
<dbReference type="Proteomes" id="UP000563426">
    <property type="component" value="Unassembled WGS sequence"/>
</dbReference>
<evidence type="ECO:0008006" key="3">
    <source>
        <dbReference type="Google" id="ProtNLM"/>
    </source>
</evidence>
<dbReference type="AlphaFoldDB" id="A0A7Y4NPD7"/>
<protein>
    <recommendedName>
        <fullName evidence="3">Apea-like HEPN domain-containing protein</fullName>
    </recommendedName>
</protein>
<keyword evidence="2" id="KW-1185">Reference proteome</keyword>
<dbReference type="EMBL" id="JABFJV010000010">
    <property type="protein sequence ID" value="NOK32244.1"/>
    <property type="molecule type" value="Genomic_DNA"/>
</dbReference>
<organism evidence="1 2">
    <name type="scientific">Corallococcus exercitus</name>
    <dbReference type="NCBI Taxonomy" id="2316736"/>
    <lineage>
        <taxon>Bacteria</taxon>
        <taxon>Pseudomonadati</taxon>
        <taxon>Myxococcota</taxon>
        <taxon>Myxococcia</taxon>
        <taxon>Myxococcales</taxon>
        <taxon>Cystobacterineae</taxon>
        <taxon>Myxococcaceae</taxon>
        <taxon>Corallococcus</taxon>
    </lineage>
</organism>
<reference evidence="1 2" key="1">
    <citation type="submission" date="2020-05" db="EMBL/GenBank/DDBJ databases">
        <authorList>
            <person name="Whitworth D."/>
        </authorList>
    </citation>
    <scope>NUCLEOTIDE SEQUENCE [LARGE SCALE GENOMIC DNA]</scope>
    <source>
        <strain evidence="1 2">AB043B</strain>
    </source>
</reference>
<proteinExistence type="predicted"/>
<evidence type="ECO:0000313" key="2">
    <source>
        <dbReference type="Proteomes" id="UP000563426"/>
    </source>
</evidence>
<gene>
    <name evidence="1" type="ORF">HMI49_03365</name>
</gene>